<feature type="region of interest" description="Disordered" evidence="1">
    <location>
        <begin position="1"/>
        <end position="58"/>
    </location>
</feature>
<keyword evidence="3" id="KW-1185">Reference proteome</keyword>
<comment type="caution">
    <text evidence="2">The sequence shown here is derived from an EMBL/GenBank/DDBJ whole genome shotgun (WGS) entry which is preliminary data.</text>
</comment>
<accession>A0A8H7BVK2</accession>
<organism evidence="2 3">
    <name type="scientific">Apophysomyces ossiformis</name>
    <dbReference type="NCBI Taxonomy" id="679940"/>
    <lineage>
        <taxon>Eukaryota</taxon>
        <taxon>Fungi</taxon>
        <taxon>Fungi incertae sedis</taxon>
        <taxon>Mucoromycota</taxon>
        <taxon>Mucoromycotina</taxon>
        <taxon>Mucoromycetes</taxon>
        <taxon>Mucorales</taxon>
        <taxon>Mucorineae</taxon>
        <taxon>Mucoraceae</taxon>
        <taxon>Apophysomyces</taxon>
    </lineage>
</organism>
<evidence type="ECO:0000256" key="1">
    <source>
        <dbReference type="SAM" id="MobiDB-lite"/>
    </source>
</evidence>
<gene>
    <name evidence="2" type="ORF">EC973_006095</name>
</gene>
<dbReference type="AlphaFoldDB" id="A0A8H7BVK2"/>
<proteinExistence type="predicted"/>
<evidence type="ECO:0000313" key="3">
    <source>
        <dbReference type="Proteomes" id="UP000605846"/>
    </source>
</evidence>
<dbReference type="EMBL" id="JABAYA010000037">
    <property type="protein sequence ID" value="KAF7728417.1"/>
    <property type="molecule type" value="Genomic_DNA"/>
</dbReference>
<feature type="compositionally biased region" description="Low complexity" evidence="1">
    <location>
        <begin position="32"/>
        <end position="53"/>
    </location>
</feature>
<dbReference type="Proteomes" id="UP000605846">
    <property type="component" value="Unassembled WGS sequence"/>
</dbReference>
<reference evidence="2" key="1">
    <citation type="submission" date="2020-01" db="EMBL/GenBank/DDBJ databases">
        <title>Genome Sequencing of Three Apophysomyces-Like Fungal Strains Confirms a Novel Fungal Genus in the Mucoromycota with divergent Burkholderia-like Endosymbiotic Bacteria.</title>
        <authorList>
            <person name="Stajich J.E."/>
            <person name="Macias A.M."/>
            <person name="Carter-House D."/>
            <person name="Lovett B."/>
            <person name="Kasson L.R."/>
            <person name="Berry K."/>
            <person name="Grigoriev I."/>
            <person name="Chang Y."/>
            <person name="Spatafora J."/>
            <person name="Kasson M.T."/>
        </authorList>
    </citation>
    <scope>NUCLEOTIDE SEQUENCE</scope>
    <source>
        <strain evidence="2">NRRL A-21654</strain>
    </source>
</reference>
<feature type="compositionally biased region" description="Low complexity" evidence="1">
    <location>
        <begin position="1"/>
        <end position="14"/>
    </location>
</feature>
<evidence type="ECO:0000313" key="2">
    <source>
        <dbReference type="EMBL" id="KAF7728417.1"/>
    </source>
</evidence>
<name>A0A8H7BVK2_9FUNG</name>
<sequence length="255" mass="28788">MEAPFPQQQQQEAQITAESIHRTPHQPAVNATQPTAFPTQQQQQTPSGSDPSQGSGGIFQGFKRLVREAVQRPQQTIPPPPGLPFHISPLMIPPLLPPTEDQLAQQHHPASMMMPTPTTPVAGMPYTPGAMHPSIVNPYPPIQTPYPPAAVLPNAMMSHYPYPFHQQPYPYYQHPATMMPFGNMYEPNYHYNHYPEAAYPYHAYPYHHQSPFGYAYPSPYGMMPGHFPMPYYDPNLFSKPNYISAVKDLWQSNLV</sequence>
<protein>
    <submittedName>
        <fullName evidence="2">Uncharacterized protein</fullName>
    </submittedName>
</protein>